<dbReference type="Gene3D" id="3.50.50.60">
    <property type="entry name" value="FAD/NAD(P)-binding domain"/>
    <property type="match status" value="1"/>
</dbReference>
<keyword evidence="3" id="KW-0274">FAD</keyword>
<dbReference type="Proteomes" id="UP000603352">
    <property type="component" value="Unassembled WGS sequence"/>
</dbReference>
<keyword evidence="2" id="KW-0285">Flavoprotein</keyword>
<accession>A0ABQ1IAV3</accession>
<evidence type="ECO:0000313" key="7">
    <source>
        <dbReference type="EMBL" id="GGB30711.1"/>
    </source>
</evidence>
<dbReference type="InterPro" id="IPR006076">
    <property type="entry name" value="FAD-dep_OxRdtase"/>
</dbReference>
<dbReference type="Gene3D" id="3.30.9.10">
    <property type="entry name" value="D-Amino Acid Oxidase, subunit A, domain 2"/>
    <property type="match status" value="1"/>
</dbReference>
<dbReference type="EMBL" id="BMDZ01000007">
    <property type="protein sequence ID" value="GGB30711.1"/>
    <property type="molecule type" value="Genomic_DNA"/>
</dbReference>
<dbReference type="SUPFAM" id="SSF51905">
    <property type="entry name" value="FAD/NAD(P)-binding domain"/>
    <property type="match status" value="1"/>
</dbReference>
<dbReference type="InterPro" id="IPR036188">
    <property type="entry name" value="FAD/NAD-bd_sf"/>
</dbReference>
<comment type="caution">
    <text evidence="7">The sequence shown here is derived from an EMBL/GenBank/DDBJ whole genome shotgun (WGS) entry which is preliminary data.</text>
</comment>
<feature type="domain" description="FAD dependent oxidoreductase" evidence="6">
    <location>
        <begin position="7"/>
        <end position="367"/>
    </location>
</feature>
<keyword evidence="8" id="KW-1185">Reference proteome</keyword>
<protein>
    <submittedName>
        <fullName evidence="7">Dehydrogenase</fullName>
    </submittedName>
</protein>
<evidence type="ECO:0000313" key="8">
    <source>
        <dbReference type="Proteomes" id="UP000603352"/>
    </source>
</evidence>
<comment type="similarity">
    <text evidence="5">Belongs to the L2HGDH family.</text>
</comment>
<sequence>MRKPDLDAVVVGAGVVGLAVAERLARAGRSVVVLEAGPRFGEGASSRNSEVVHAGLYYPPGSLKAVCCLDGRDRLKAFAAATGVGYQAVGKLVVAATADEAPRLDAILARAHANGATEVQPVSAVAARTLEPALAVHAALLSPASAIIDSHGLMAVLLARLEAADGMLITRTPVIGGRADAQGIRIATGGDDPAEITCDILVNAAGLGAPALSRAIEGPAAAAVTPPLRFAKGNYFRLDSGRPPFRRLIYPVPEAGGLGVHLTLDLAGQARFGPDVEWVDDPADLAVDAGRAPRIAEAIRRWWPAMPDVPLVPDYAGIRPKIVSPGEADADFRIDGPADHGVGGLVHLLGIESPGLTAALALAERVALVLGVMSPEI</sequence>
<keyword evidence="4" id="KW-0560">Oxidoreductase</keyword>
<evidence type="ECO:0000259" key="6">
    <source>
        <dbReference type="Pfam" id="PF01266"/>
    </source>
</evidence>
<evidence type="ECO:0000256" key="4">
    <source>
        <dbReference type="ARBA" id="ARBA00023002"/>
    </source>
</evidence>
<organism evidence="7 8">
    <name type="scientific">Tistrella bauzanensis</name>
    <dbReference type="NCBI Taxonomy" id="657419"/>
    <lineage>
        <taxon>Bacteria</taxon>
        <taxon>Pseudomonadati</taxon>
        <taxon>Pseudomonadota</taxon>
        <taxon>Alphaproteobacteria</taxon>
        <taxon>Geminicoccales</taxon>
        <taxon>Geminicoccaceae</taxon>
        <taxon>Tistrella</taxon>
    </lineage>
</organism>
<evidence type="ECO:0000256" key="5">
    <source>
        <dbReference type="ARBA" id="ARBA00037941"/>
    </source>
</evidence>
<evidence type="ECO:0000256" key="2">
    <source>
        <dbReference type="ARBA" id="ARBA00022630"/>
    </source>
</evidence>
<dbReference type="Pfam" id="PF01266">
    <property type="entry name" value="DAO"/>
    <property type="match status" value="1"/>
</dbReference>
<proteinExistence type="inferred from homology"/>
<dbReference type="PANTHER" id="PTHR43104">
    <property type="entry name" value="L-2-HYDROXYGLUTARATE DEHYDROGENASE, MITOCHONDRIAL"/>
    <property type="match status" value="1"/>
</dbReference>
<name>A0ABQ1IAV3_9PROT</name>
<evidence type="ECO:0000256" key="3">
    <source>
        <dbReference type="ARBA" id="ARBA00022827"/>
    </source>
</evidence>
<reference evidence="8" key="1">
    <citation type="journal article" date="2019" name="Int. J. Syst. Evol. Microbiol.">
        <title>The Global Catalogue of Microorganisms (GCM) 10K type strain sequencing project: providing services to taxonomists for standard genome sequencing and annotation.</title>
        <authorList>
            <consortium name="The Broad Institute Genomics Platform"/>
            <consortium name="The Broad Institute Genome Sequencing Center for Infectious Disease"/>
            <person name="Wu L."/>
            <person name="Ma J."/>
        </authorList>
    </citation>
    <scope>NUCLEOTIDE SEQUENCE [LARGE SCALE GENOMIC DNA]</scope>
    <source>
        <strain evidence="8">CGMCC 1.10188</strain>
    </source>
</reference>
<evidence type="ECO:0000256" key="1">
    <source>
        <dbReference type="ARBA" id="ARBA00001974"/>
    </source>
</evidence>
<comment type="cofactor">
    <cofactor evidence="1">
        <name>FAD</name>
        <dbReference type="ChEBI" id="CHEBI:57692"/>
    </cofactor>
</comment>
<dbReference type="PANTHER" id="PTHR43104:SF4">
    <property type="entry name" value="L-2-HYDROXYGLUTARATE DEHYDROGENASE, MITOCHONDRIAL"/>
    <property type="match status" value="1"/>
</dbReference>
<gene>
    <name evidence="7" type="ORF">GCM10011505_10130</name>
</gene>